<evidence type="ECO:0000256" key="1">
    <source>
        <dbReference type="SAM" id="Phobius"/>
    </source>
</evidence>
<dbReference type="Proteomes" id="UP000628840">
    <property type="component" value="Unassembled WGS sequence"/>
</dbReference>
<sequence length="191" mass="20031">MDENEAPTEGPDVSDLMDRLESLEAHVDSPEALEAVQEAMETASELEQNRVGTFGRVIHGFDRADAAEAGIGGALFAVPMVVEGGTYDVGAFVATHPIHLLATVVATVATVYGILYVAEIQDVRVKDPLFGLIPRRLAGVVTISFTVTAAIFTGWGQAQWASDPWLTLCIVGVAWAPTAVGAALGDILPGS</sequence>
<keyword evidence="1" id="KW-1133">Transmembrane helix</keyword>
<feature type="transmembrane region" description="Helical" evidence="1">
    <location>
        <begin position="98"/>
        <end position="117"/>
    </location>
</feature>
<evidence type="ECO:0008006" key="4">
    <source>
        <dbReference type="Google" id="ProtNLM"/>
    </source>
</evidence>
<organism evidence="2 3">
    <name type="scientific">Halarchaeum grantii</name>
    <dbReference type="NCBI Taxonomy" id="1193105"/>
    <lineage>
        <taxon>Archaea</taxon>
        <taxon>Methanobacteriati</taxon>
        <taxon>Methanobacteriota</taxon>
        <taxon>Stenosarchaea group</taxon>
        <taxon>Halobacteria</taxon>
        <taxon>Halobacteriales</taxon>
        <taxon>Halobacteriaceae</taxon>
    </lineage>
</organism>
<proteinExistence type="predicted"/>
<evidence type="ECO:0000313" key="2">
    <source>
        <dbReference type="EMBL" id="GGL23660.1"/>
    </source>
</evidence>
<feature type="transmembrane region" description="Helical" evidence="1">
    <location>
        <begin position="137"/>
        <end position="158"/>
    </location>
</feature>
<name>A0A830ES19_9EURY</name>
<dbReference type="OrthoDB" id="328136at2157"/>
<comment type="caution">
    <text evidence="2">The sequence shown here is derived from an EMBL/GenBank/DDBJ whole genome shotgun (WGS) entry which is preliminary data.</text>
</comment>
<dbReference type="AlphaFoldDB" id="A0A830ES19"/>
<keyword evidence="3" id="KW-1185">Reference proteome</keyword>
<dbReference type="RefSeq" id="WP_188877845.1">
    <property type="nucleotide sequence ID" value="NZ_BMPF01000001.1"/>
</dbReference>
<keyword evidence="1" id="KW-0472">Membrane</keyword>
<gene>
    <name evidence="2" type="ORF">GCM10009037_04040</name>
</gene>
<feature type="transmembrane region" description="Helical" evidence="1">
    <location>
        <begin position="164"/>
        <end position="188"/>
    </location>
</feature>
<evidence type="ECO:0000313" key="3">
    <source>
        <dbReference type="Proteomes" id="UP000628840"/>
    </source>
</evidence>
<accession>A0A830ES19</accession>
<reference evidence="2 3" key="1">
    <citation type="journal article" date="2019" name="Int. J. Syst. Evol. Microbiol.">
        <title>The Global Catalogue of Microorganisms (GCM) 10K type strain sequencing project: providing services to taxonomists for standard genome sequencing and annotation.</title>
        <authorList>
            <consortium name="The Broad Institute Genomics Platform"/>
            <consortium name="The Broad Institute Genome Sequencing Center for Infectious Disease"/>
            <person name="Wu L."/>
            <person name="Ma J."/>
        </authorList>
    </citation>
    <scope>NUCLEOTIDE SEQUENCE [LARGE SCALE GENOMIC DNA]</scope>
    <source>
        <strain evidence="2 3">JCM 19585</strain>
    </source>
</reference>
<keyword evidence="1" id="KW-0812">Transmembrane</keyword>
<protein>
    <recommendedName>
        <fullName evidence="4">Integral membrane protein</fullName>
    </recommendedName>
</protein>
<dbReference type="EMBL" id="BMPF01000001">
    <property type="protein sequence ID" value="GGL23660.1"/>
    <property type="molecule type" value="Genomic_DNA"/>
</dbReference>